<dbReference type="SUPFAM" id="SSF49344">
    <property type="entry name" value="CBD9-like"/>
    <property type="match status" value="1"/>
</dbReference>
<dbReference type="EMBL" id="CP051680">
    <property type="protein sequence ID" value="QJD82018.1"/>
    <property type="molecule type" value="Genomic_DNA"/>
</dbReference>
<accession>A0A7Z2VF18</accession>
<dbReference type="InterPro" id="IPR013783">
    <property type="entry name" value="Ig-like_fold"/>
</dbReference>
<dbReference type="Gene3D" id="3.30.1920.20">
    <property type="match status" value="1"/>
</dbReference>
<sequence>MWRKAKRCGLLLSMIFLATSTFQQATANANVNKLVYEVTYATEDLSTPTAWYNSAYLNDPAYKENRFVQYWVETPIAPGGPRDTGFYMVYRDDGLYMFFQSNEQEKDATNKWKNSSIEFFVKYGQGDLPYHQMIFETNDSNVQYYEWQTDYRNNVPLKGNIALDNEELPTGWGSVLFIPWKAAYKYVPLNGEDWEFSMIRWSPSNSPTWGGKVHQVGRFNTLDFQTPTASARLAIQKNVIRQAWEAFNEAIPLLEAKWLNGDAENASFYAEKVQPLITQGQTNGSLIPNLDTLSGAEIDQLYTHIDSWFELSRDVEDNRSEDIVNKLFDEDDDQPPVTEISLNPAHPNGTGGWYVSEVTVDLQATAVANETVSTEYRLNGGNWTVYGGPFAISADGVHTLEYRSADSSGNVEQAKQEVISIDRTSPTALVVYSETAPNQDRVTATMTPSEAVTITNNGGADGYEFLFNGSFNFEFVDVAGNSGTATATVNNIATNSTGVPGKPVLFDDNGQDTGLLDGNYNIKMNQWWGNNGRIYKLYENDTLIDTQILPDHAPQAQSATTTVSGKANGTYRYYAELTNAFGTTRSDEWTVTVSQGAPAKPVLSSNNWDGDGNFNVQMNMWWGMNGTTYRLYENDVLVDERTLVAGTPQAQSAVVEISGKPIGTYEYRGELINAAGSTSSDKIQVQVTK</sequence>
<dbReference type="RefSeq" id="WP_169278323.1">
    <property type="nucleotide sequence ID" value="NZ_CP051680.1"/>
</dbReference>
<evidence type="ECO:0000256" key="1">
    <source>
        <dbReference type="SAM" id="SignalP"/>
    </source>
</evidence>
<reference evidence="2 3" key="1">
    <citation type="submission" date="2020-04" db="EMBL/GenBank/DDBJ databases">
        <title>Genome sequencing of novel species.</title>
        <authorList>
            <person name="Heo J."/>
            <person name="Kim S.-J."/>
            <person name="Kim J.-S."/>
            <person name="Hong S.-B."/>
            <person name="Kwon S.-W."/>
        </authorList>
    </citation>
    <scope>NUCLEOTIDE SEQUENCE [LARGE SCALE GENOMIC DNA]</scope>
    <source>
        <strain evidence="2 3">MFER-1</strain>
    </source>
</reference>
<dbReference type="SUPFAM" id="SSF81296">
    <property type="entry name" value="E set domains"/>
    <property type="match status" value="2"/>
</dbReference>
<organism evidence="2 3">
    <name type="scientific">Cohnella herbarum</name>
    <dbReference type="NCBI Taxonomy" id="2728023"/>
    <lineage>
        <taxon>Bacteria</taxon>
        <taxon>Bacillati</taxon>
        <taxon>Bacillota</taxon>
        <taxon>Bacilli</taxon>
        <taxon>Bacillales</taxon>
        <taxon>Paenibacillaceae</taxon>
        <taxon>Cohnella</taxon>
    </lineage>
</organism>
<proteinExistence type="predicted"/>
<evidence type="ECO:0000313" key="3">
    <source>
        <dbReference type="Proteomes" id="UP000502248"/>
    </source>
</evidence>
<dbReference type="Gene3D" id="2.60.40.1190">
    <property type="match status" value="1"/>
</dbReference>
<keyword evidence="3" id="KW-1185">Reference proteome</keyword>
<dbReference type="Proteomes" id="UP000502248">
    <property type="component" value="Chromosome"/>
</dbReference>
<dbReference type="AlphaFoldDB" id="A0A7Z2VF18"/>
<name>A0A7Z2VF18_9BACL</name>
<feature type="chain" id="PRO_5039367664" evidence="1">
    <location>
        <begin position="26"/>
        <end position="689"/>
    </location>
</feature>
<dbReference type="InterPro" id="IPR058094">
    <property type="entry name" value="Ig-like_OmpL47-like"/>
</dbReference>
<dbReference type="Gene3D" id="2.60.40.10">
    <property type="entry name" value="Immunoglobulins"/>
    <property type="match status" value="2"/>
</dbReference>
<gene>
    <name evidence="2" type="ORF">HH215_01685</name>
</gene>
<feature type="signal peptide" evidence="1">
    <location>
        <begin position="1"/>
        <end position="25"/>
    </location>
</feature>
<evidence type="ECO:0000313" key="2">
    <source>
        <dbReference type="EMBL" id="QJD82018.1"/>
    </source>
</evidence>
<dbReference type="InterPro" id="IPR014756">
    <property type="entry name" value="Ig_E-set"/>
</dbReference>
<dbReference type="KEGG" id="cheb:HH215_01685"/>
<dbReference type="NCBIfam" id="NF047446">
    <property type="entry name" value="barrel_OmpL47"/>
    <property type="match status" value="1"/>
</dbReference>
<keyword evidence="1" id="KW-0732">Signal</keyword>
<protein>
    <submittedName>
        <fullName evidence="2">Uncharacterized protein</fullName>
    </submittedName>
</protein>